<proteinExistence type="predicted"/>
<name>A0A315XT13_RUMFL</name>
<evidence type="ECO:0008006" key="3">
    <source>
        <dbReference type="Google" id="ProtNLM"/>
    </source>
</evidence>
<dbReference type="EMBL" id="QGDI01000018">
    <property type="protein sequence ID" value="PWJ09873.1"/>
    <property type="molecule type" value="Genomic_DNA"/>
</dbReference>
<evidence type="ECO:0000313" key="2">
    <source>
        <dbReference type="Proteomes" id="UP000245720"/>
    </source>
</evidence>
<reference evidence="1 2" key="1">
    <citation type="submission" date="2018-05" db="EMBL/GenBank/DDBJ databases">
        <title>The Hungate 1000. A catalogue of reference genomes from the rumen microbiome.</title>
        <authorList>
            <person name="Kelly W."/>
        </authorList>
    </citation>
    <scope>NUCLEOTIDE SEQUENCE [LARGE SCALE GENOMIC DNA]</scope>
    <source>
        <strain evidence="1 2">SAb67</strain>
    </source>
</reference>
<gene>
    <name evidence="1" type="ORF">IE37_03307</name>
</gene>
<comment type="caution">
    <text evidence="1">The sequence shown here is derived from an EMBL/GenBank/DDBJ whole genome shotgun (WGS) entry which is preliminary data.</text>
</comment>
<dbReference type="Proteomes" id="UP000245720">
    <property type="component" value="Unassembled WGS sequence"/>
</dbReference>
<evidence type="ECO:0000313" key="1">
    <source>
        <dbReference type="EMBL" id="PWJ09873.1"/>
    </source>
</evidence>
<organism evidence="1 2">
    <name type="scientific">Ruminococcus flavefaciens</name>
    <dbReference type="NCBI Taxonomy" id="1265"/>
    <lineage>
        <taxon>Bacteria</taxon>
        <taxon>Bacillati</taxon>
        <taxon>Bacillota</taxon>
        <taxon>Clostridia</taxon>
        <taxon>Eubacteriales</taxon>
        <taxon>Oscillospiraceae</taxon>
        <taxon>Ruminococcus</taxon>
    </lineage>
</organism>
<dbReference type="AlphaFoldDB" id="A0A315XT13"/>
<accession>A0A315XT13</accession>
<protein>
    <recommendedName>
        <fullName evidence="3">Ribbon-helix-helix protein, copG family</fullName>
    </recommendedName>
</protein>
<sequence length="157" mass="17855">MESNSTKGKKNSSDSENFDGVTASKIKFPLYIYPETMKTVNSLYKADCCPTKTEFMEKAIRFYCAHLMQNKPELIEYLAPQVGTIVDGIIKGTEQRLSRAIFKLAVEVGVQTHMLAAINDIDDTTLFKLRDMVTDEVRRINGIINFESAVRYQRSEE</sequence>